<name>A0A0G9MZF5_9SPHN</name>
<evidence type="ECO:0000313" key="2">
    <source>
        <dbReference type="EMBL" id="KLE34638.1"/>
    </source>
</evidence>
<dbReference type="PATRIC" id="fig|1581420.6.peg.2186"/>
<dbReference type="Proteomes" id="UP000053464">
    <property type="component" value="Unassembled WGS sequence"/>
</dbReference>
<dbReference type="EMBL" id="LBHB01000002">
    <property type="protein sequence ID" value="KLE34638.1"/>
    <property type="molecule type" value="Genomic_DNA"/>
</dbReference>
<dbReference type="RefSeq" id="WP_047004285.1">
    <property type="nucleotide sequence ID" value="NZ_LBHB01000002.1"/>
</dbReference>
<sequence>MITAARKRRTARASYARPLVIPLALLLATLAGLVIGLTGDRARDVLAWLLAALPLLALALAWARRG</sequence>
<evidence type="ECO:0000313" key="3">
    <source>
        <dbReference type="Proteomes" id="UP000053464"/>
    </source>
</evidence>
<evidence type="ECO:0000256" key="1">
    <source>
        <dbReference type="SAM" id="Phobius"/>
    </source>
</evidence>
<feature type="transmembrane region" description="Helical" evidence="1">
    <location>
        <begin position="20"/>
        <end position="39"/>
    </location>
</feature>
<proteinExistence type="predicted"/>
<organism evidence="2 3">
    <name type="scientific">Aurantiacibacter luteus</name>
    <dbReference type="NCBI Taxonomy" id="1581420"/>
    <lineage>
        <taxon>Bacteria</taxon>
        <taxon>Pseudomonadati</taxon>
        <taxon>Pseudomonadota</taxon>
        <taxon>Alphaproteobacteria</taxon>
        <taxon>Sphingomonadales</taxon>
        <taxon>Erythrobacteraceae</taxon>
        <taxon>Aurantiacibacter</taxon>
    </lineage>
</organism>
<dbReference type="AlphaFoldDB" id="A0A0G9MZF5"/>
<protein>
    <submittedName>
        <fullName evidence="2">Uncharacterized protein</fullName>
    </submittedName>
</protein>
<accession>A0A0G9MZF5</accession>
<reference evidence="2 3" key="1">
    <citation type="submission" date="2015-04" db="EMBL/GenBank/DDBJ databases">
        <title>The draft genome sequence of Erythrobacter luteus KA37.</title>
        <authorList>
            <person name="Zhuang L."/>
            <person name="Liu Y."/>
            <person name="Shao Z."/>
        </authorList>
    </citation>
    <scope>NUCLEOTIDE SEQUENCE [LARGE SCALE GENOMIC DNA]</scope>
    <source>
        <strain evidence="2 3">KA37</strain>
    </source>
</reference>
<keyword evidence="1" id="KW-1133">Transmembrane helix</keyword>
<dbReference type="STRING" id="1581420.AAW00_10690"/>
<keyword evidence="3" id="KW-1185">Reference proteome</keyword>
<comment type="caution">
    <text evidence="2">The sequence shown here is derived from an EMBL/GenBank/DDBJ whole genome shotgun (WGS) entry which is preliminary data.</text>
</comment>
<gene>
    <name evidence="2" type="ORF">AAW00_10690</name>
</gene>
<feature type="transmembrane region" description="Helical" evidence="1">
    <location>
        <begin position="45"/>
        <end position="63"/>
    </location>
</feature>
<keyword evidence="1" id="KW-0472">Membrane</keyword>
<keyword evidence="1" id="KW-0812">Transmembrane</keyword>